<organism evidence="1">
    <name type="scientific">Anopheles darlingi</name>
    <name type="common">Mosquito</name>
    <dbReference type="NCBI Taxonomy" id="43151"/>
    <lineage>
        <taxon>Eukaryota</taxon>
        <taxon>Metazoa</taxon>
        <taxon>Ecdysozoa</taxon>
        <taxon>Arthropoda</taxon>
        <taxon>Hexapoda</taxon>
        <taxon>Insecta</taxon>
        <taxon>Pterygota</taxon>
        <taxon>Neoptera</taxon>
        <taxon>Endopterygota</taxon>
        <taxon>Diptera</taxon>
        <taxon>Nematocera</taxon>
        <taxon>Culicoidea</taxon>
        <taxon>Culicidae</taxon>
        <taxon>Anophelinae</taxon>
        <taxon>Anopheles</taxon>
    </lineage>
</organism>
<dbReference type="AlphaFoldDB" id="A0A2M4DIU6"/>
<proteinExistence type="predicted"/>
<protein>
    <submittedName>
        <fullName evidence="1">Putative secreted protein</fullName>
    </submittedName>
</protein>
<evidence type="ECO:0000313" key="1">
    <source>
        <dbReference type="EMBL" id="MBW77480.1"/>
    </source>
</evidence>
<dbReference type="EMBL" id="GGFL01013302">
    <property type="protein sequence ID" value="MBW77480.1"/>
    <property type="molecule type" value="Transcribed_RNA"/>
</dbReference>
<sequence length="137" mass="14925">MSGIPHTAPYTGDLTISLFVLALLVRNTRSFLEMYDKNGSFASPCHRYTTAGFRFRNISNAPRAPNVDEHCVSRWSISMRKPASSPPGSVTTFVAISITGSTVDRIRTSRALLGFSGNRMANLINFPCPSVSIDVPS</sequence>
<name>A0A2M4DIU6_ANODA</name>
<accession>A0A2M4DIU6</accession>
<reference evidence="1" key="1">
    <citation type="submission" date="2018-01" db="EMBL/GenBank/DDBJ databases">
        <title>An insight into the sialome of Amazonian anophelines.</title>
        <authorList>
            <person name="Ribeiro J.M."/>
            <person name="Scarpassa V."/>
            <person name="Calvo E."/>
        </authorList>
    </citation>
    <scope>NUCLEOTIDE SEQUENCE</scope>
</reference>